<proteinExistence type="inferred from homology"/>
<evidence type="ECO:0000256" key="1">
    <source>
        <dbReference type="ARBA" id="ARBA00004141"/>
    </source>
</evidence>
<dbReference type="PANTHER" id="PTHR12185:SF14">
    <property type="entry name" value="CHOLESTEROL UPTAKE PROTEIN 1"/>
    <property type="match status" value="1"/>
</dbReference>
<evidence type="ECO:0000313" key="10">
    <source>
        <dbReference type="Proteomes" id="UP000198287"/>
    </source>
</evidence>
<dbReference type="SUPFAM" id="SSF53335">
    <property type="entry name" value="S-adenosyl-L-methionine-dependent methyltransferases"/>
    <property type="match status" value="1"/>
</dbReference>
<reference evidence="9 10" key="1">
    <citation type="submission" date="2015-12" db="EMBL/GenBank/DDBJ databases">
        <title>The genome of Folsomia candida.</title>
        <authorList>
            <person name="Faddeeva A."/>
            <person name="Derks M.F."/>
            <person name="Anvar Y."/>
            <person name="Smit S."/>
            <person name="Van Straalen N."/>
            <person name="Roelofs D."/>
        </authorList>
    </citation>
    <scope>NUCLEOTIDE SEQUENCE [LARGE SCALE GENOMIC DNA]</scope>
    <source>
        <strain evidence="9 10">VU population</strain>
        <tissue evidence="9">Whole body</tissue>
    </source>
</reference>
<evidence type="ECO:0000256" key="3">
    <source>
        <dbReference type="ARBA" id="ARBA00022692"/>
    </source>
</evidence>
<evidence type="ECO:0000256" key="6">
    <source>
        <dbReference type="ARBA" id="ARBA00023136"/>
    </source>
</evidence>
<keyword evidence="7" id="KW-0325">Glycoprotein</keyword>
<keyword evidence="6 8" id="KW-0472">Membrane</keyword>
<feature type="transmembrane region" description="Helical" evidence="8">
    <location>
        <begin position="875"/>
        <end position="893"/>
    </location>
</feature>
<evidence type="ECO:0000256" key="5">
    <source>
        <dbReference type="ARBA" id="ARBA00022989"/>
    </source>
</evidence>
<gene>
    <name evidence="9" type="ORF">Fcan01_03362</name>
</gene>
<name>A0A226EXQ8_FOLCA</name>
<sequence length="989" mass="113360">MNNSGVIFFMTLVIVTFYYLHLLNVKNNRVSSQSSATRYPPQEVVEAKPVAENWEVSKNGYWVGQGAVKGHNFDAPLAEGMLKFLQSEGCKTILKLGSGTGAYARFIKKHDIHVSCYDGNPSTQENTEGTCGVLDFSKALDLSPAEWVISLEVGEHIPAEFESVFIQNIKQHAKNGVILSWSVEGQGVESSLSPQPGHIYQEVDLIPGVVNTAYELSVVNGTHSAVQFLLSSDDIDFSRDQLRLLVELRDKIYPPEVCPLLLTVSQGKHVSSFDLPHNFTSKESSIQPSTYHIWAKTICIDVDRIPTAEPFRNKVQISFVASTCSSHSVQFRVILYHYRASLSLRLDGESTNLLVAPTTSTFFRYDWNEDGNAADTIIIKLEAEQDRDRCDEEKCNCMTASVQSLSCPVYDEVSTMRHSGYWQTFSSTAGITVERKELPSGFFLILVTEFEDAVCRNKDGYDSDQPRGVDPTAITRYDKSLQKQKQTIPSGLAREKSVSIRVQKMLSYSEYVWPTFFPLIIYVVVILITFVVYIWFHRENVRRYVTSNKRPVVKSFLRSEKYICSSSHEVDGWKREKLESKSSRYLWLLITVAIFYCIPVFQLIINYLGIVYRTGEQDICYYNNLCSLPLNKIMDFNHIYSNIGYLIFGVLFIVFTLIRQRTMEGRRGFFVFQIKPVCCSLLDTLPRRVEYGTFDQYGIFYSMGFALFMEGFLSASYHICPNKANFQYDTSFMYAMAVLSYVKIYQFRHFLYMNELMAFLLLALVLTCTVFGLFSTSLAYKILLSLVHLGLVIAFQFFLLFISRDRDSQWEEVPTWKQAWNVLLELLGIQTNNDRPNLLLKHHPNKSLLIWSVAWNILLVINSWTLVYGTNFATQVLYILLANLALYVVYYCIMKVIHGEFEGFFSHGIRNPTLGCWIYGFISLLFWIPGLYFFMNPLSTWELSPASSREINESCNLLHFYDNHDMYVHAYVQLSCPTSSYRRHTSMTS</sequence>
<keyword evidence="5 8" id="KW-1133">Transmembrane helix</keyword>
<dbReference type="Pfam" id="PF13965">
    <property type="entry name" value="SID-1_RNA_chan"/>
    <property type="match status" value="2"/>
</dbReference>
<feature type="transmembrane region" description="Helical" evidence="8">
    <location>
        <begin position="639"/>
        <end position="658"/>
    </location>
</feature>
<evidence type="ECO:0000313" key="9">
    <source>
        <dbReference type="EMBL" id="OXA61980.1"/>
    </source>
</evidence>
<feature type="transmembrane region" description="Helical" evidence="8">
    <location>
        <begin position="697"/>
        <end position="719"/>
    </location>
</feature>
<keyword evidence="3 8" id="KW-0812">Transmembrane</keyword>
<comment type="subcellular location">
    <subcellularLocation>
        <location evidence="1">Membrane</location>
        <topology evidence="1">Multi-pass membrane protein</topology>
    </subcellularLocation>
</comment>
<evidence type="ECO:0000256" key="7">
    <source>
        <dbReference type="ARBA" id="ARBA00023180"/>
    </source>
</evidence>
<dbReference type="GO" id="GO:0005764">
    <property type="term" value="C:lysosome"/>
    <property type="evidence" value="ECO:0007669"/>
    <property type="project" value="TreeGrafter"/>
</dbReference>
<dbReference type="STRING" id="158441.A0A226EXQ8"/>
<organism evidence="9 10">
    <name type="scientific">Folsomia candida</name>
    <name type="common">Springtail</name>
    <dbReference type="NCBI Taxonomy" id="158441"/>
    <lineage>
        <taxon>Eukaryota</taxon>
        <taxon>Metazoa</taxon>
        <taxon>Ecdysozoa</taxon>
        <taxon>Arthropoda</taxon>
        <taxon>Hexapoda</taxon>
        <taxon>Collembola</taxon>
        <taxon>Entomobryomorpha</taxon>
        <taxon>Isotomoidea</taxon>
        <taxon>Isotomidae</taxon>
        <taxon>Proisotominae</taxon>
        <taxon>Folsomia</taxon>
    </lineage>
</organism>
<feature type="transmembrane region" description="Helical" evidence="8">
    <location>
        <begin position="7"/>
        <end position="25"/>
    </location>
</feature>
<dbReference type="InterPro" id="IPR029063">
    <property type="entry name" value="SAM-dependent_MTases_sf"/>
</dbReference>
<dbReference type="GO" id="GO:0051033">
    <property type="term" value="F:RNA transmembrane transporter activity"/>
    <property type="evidence" value="ECO:0007669"/>
    <property type="project" value="TreeGrafter"/>
</dbReference>
<feature type="transmembrane region" description="Helical" evidence="8">
    <location>
        <begin position="914"/>
        <end position="935"/>
    </location>
</feature>
<protein>
    <submittedName>
        <fullName evidence="9">SID1 transmembrane family member 1</fullName>
    </submittedName>
</protein>
<evidence type="ECO:0000256" key="4">
    <source>
        <dbReference type="ARBA" id="ARBA00022729"/>
    </source>
</evidence>
<accession>A0A226EXQ8</accession>
<evidence type="ECO:0000256" key="2">
    <source>
        <dbReference type="ARBA" id="ARBA00006618"/>
    </source>
</evidence>
<evidence type="ECO:0000256" key="8">
    <source>
        <dbReference type="SAM" id="Phobius"/>
    </source>
</evidence>
<feature type="transmembrane region" description="Helical" evidence="8">
    <location>
        <begin position="782"/>
        <end position="802"/>
    </location>
</feature>
<dbReference type="Gene3D" id="3.40.50.150">
    <property type="entry name" value="Vaccinia Virus protein VP39"/>
    <property type="match status" value="1"/>
</dbReference>
<dbReference type="InterPro" id="IPR025958">
    <property type="entry name" value="SID1_TM_fam"/>
</dbReference>
<dbReference type="OrthoDB" id="406773at2759"/>
<dbReference type="EMBL" id="LNIX01000001">
    <property type="protein sequence ID" value="OXA61980.1"/>
    <property type="molecule type" value="Genomic_DNA"/>
</dbReference>
<keyword evidence="4" id="KW-0732">Signal</keyword>
<feature type="transmembrane region" description="Helical" evidence="8">
    <location>
        <begin position="585"/>
        <end position="605"/>
    </location>
</feature>
<dbReference type="OMA" id="WAKTICI"/>
<dbReference type="Proteomes" id="UP000198287">
    <property type="component" value="Unassembled WGS sequence"/>
</dbReference>
<comment type="caution">
    <text evidence="9">The sequence shown here is derived from an EMBL/GenBank/DDBJ whole genome shotgun (WGS) entry which is preliminary data.</text>
</comment>
<dbReference type="PANTHER" id="PTHR12185">
    <property type="entry name" value="SID1 TRANSMEMBRANE FAMILY MEMEBER"/>
    <property type="match status" value="1"/>
</dbReference>
<comment type="similarity">
    <text evidence="2">Belongs to the SID1 family.</text>
</comment>
<feature type="transmembrane region" description="Helical" evidence="8">
    <location>
        <begin position="756"/>
        <end position="776"/>
    </location>
</feature>
<dbReference type="GO" id="GO:0003725">
    <property type="term" value="F:double-stranded RNA binding"/>
    <property type="evidence" value="ECO:0007669"/>
    <property type="project" value="TreeGrafter"/>
</dbReference>
<keyword evidence="10" id="KW-1185">Reference proteome</keyword>
<feature type="transmembrane region" description="Helical" evidence="8">
    <location>
        <begin position="848"/>
        <end position="869"/>
    </location>
</feature>
<feature type="transmembrane region" description="Helical" evidence="8">
    <location>
        <begin position="511"/>
        <end position="536"/>
    </location>
</feature>
<dbReference type="GO" id="GO:0005886">
    <property type="term" value="C:plasma membrane"/>
    <property type="evidence" value="ECO:0007669"/>
    <property type="project" value="TreeGrafter"/>
</dbReference>
<dbReference type="AlphaFoldDB" id="A0A226EXQ8"/>